<reference evidence="3" key="2">
    <citation type="journal article" date="2014" name="ISME J.">
        <title>Microbial stratification in low pH oxic and suboxic macroscopic growths along an acid mine drainage.</title>
        <authorList>
            <person name="Mendez-Garcia C."/>
            <person name="Mesa V."/>
            <person name="Sprenger R.R."/>
            <person name="Richter M."/>
            <person name="Diez M.S."/>
            <person name="Solano J."/>
            <person name="Bargiela R."/>
            <person name="Golyshina O.V."/>
            <person name="Manteca A."/>
            <person name="Ramos J.L."/>
            <person name="Gallego J.R."/>
            <person name="Llorente I."/>
            <person name="Martins Dos Santos V.A."/>
            <person name="Jensen O.N."/>
            <person name="Pelaez A.I."/>
            <person name="Sanchez J."/>
            <person name="Ferrer M."/>
        </authorList>
    </citation>
    <scope>NUCLEOTIDE SEQUENCE</scope>
</reference>
<evidence type="ECO:0000256" key="1">
    <source>
        <dbReference type="SAM" id="MobiDB-lite"/>
    </source>
</evidence>
<dbReference type="Pfam" id="PF04453">
    <property type="entry name" value="LptD"/>
    <property type="match status" value="1"/>
</dbReference>
<dbReference type="PANTHER" id="PTHR30189">
    <property type="entry name" value="LPS-ASSEMBLY PROTEIN"/>
    <property type="match status" value="1"/>
</dbReference>
<gene>
    <name evidence="3" type="ORF">B1A_07852</name>
</gene>
<feature type="region of interest" description="Disordered" evidence="1">
    <location>
        <begin position="98"/>
        <end position="122"/>
    </location>
</feature>
<proteinExistence type="predicted"/>
<sequence>MFDTGLPDLQPVELFRTNRYVGADRQGDADQISAALTARLLGTASGRQYLSATIGEEFYLRPPRVTLPGLPLQRGPYGGIIAKLSLTAVRDWSASGELQWNPQNSQAERAQASLQYRPGPAG</sequence>
<organism evidence="3">
    <name type="scientific">mine drainage metagenome</name>
    <dbReference type="NCBI Taxonomy" id="410659"/>
    <lineage>
        <taxon>unclassified sequences</taxon>
        <taxon>metagenomes</taxon>
        <taxon>ecological metagenomes</taxon>
    </lineage>
</organism>
<name>T1CJK9_9ZZZZ</name>
<evidence type="ECO:0000259" key="2">
    <source>
        <dbReference type="Pfam" id="PF04453"/>
    </source>
</evidence>
<protein>
    <submittedName>
        <fullName evidence="3">Organic solvent tolerance protein</fullName>
    </submittedName>
</protein>
<comment type="caution">
    <text evidence="3">The sequence shown here is derived from an EMBL/GenBank/DDBJ whole genome shotgun (WGS) entry which is preliminary data.</text>
</comment>
<evidence type="ECO:0000313" key="3">
    <source>
        <dbReference type="EMBL" id="EQD67084.1"/>
    </source>
</evidence>
<feature type="domain" description="LptD C-terminal" evidence="2">
    <location>
        <begin position="1"/>
        <end position="119"/>
    </location>
</feature>
<reference evidence="3" key="1">
    <citation type="submission" date="2013-08" db="EMBL/GenBank/DDBJ databases">
        <authorList>
            <person name="Mendez C."/>
            <person name="Richter M."/>
            <person name="Ferrer M."/>
            <person name="Sanchez J."/>
        </authorList>
    </citation>
    <scope>NUCLEOTIDE SEQUENCE</scope>
</reference>
<dbReference type="GO" id="GO:1990351">
    <property type="term" value="C:transporter complex"/>
    <property type="evidence" value="ECO:0007669"/>
    <property type="project" value="TreeGrafter"/>
</dbReference>
<dbReference type="AlphaFoldDB" id="T1CJK9"/>
<dbReference type="PANTHER" id="PTHR30189:SF1">
    <property type="entry name" value="LPS-ASSEMBLY PROTEIN LPTD"/>
    <property type="match status" value="1"/>
</dbReference>
<dbReference type="GO" id="GO:0009279">
    <property type="term" value="C:cell outer membrane"/>
    <property type="evidence" value="ECO:0007669"/>
    <property type="project" value="TreeGrafter"/>
</dbReference>
<dbReference type="InterPro" id="IPR050218">
    <property type="entry name" value="LptD"/>
</dbReference>
<feature type="compositionally biased region" description="Polar residues" evidence="1">
    <location>
        <begin position="98"/>
        <end position="114"/>
    </location>
</feature>
<dbReference type="InterPro" id="IPR007543">
    <property type="entry name" value="LptD_C"/>
</dbReference>
<dbReference type="EMBL" id="AUZX01005624">
    <property type="protein sequence ID" value="EQD67084.1"/>
    <property type="molecule type" value="Genomic_DNA"/>
</dbReference>
<dbReference type="GO" id="GO:0061024">
    <property type="term" value="P:membrane organization"/>
    <property type="evidence" value="ECO:0007669"/>
    <property type="project" value="InterPro"/>
</dbReference>
<accession>T1CJK9</accession>